<dbReference type="EMBL" id="CP023737">
    <property type="protein sequence ID" value="ATQ68951.1"/>
    <property type="molecule type" value="Genomic_DNA"/>
</dbReference>
<evidence type="ECO:0000313" key="2">
    <source>
        <dbReference type="EMBL" id="ATQ68951.1"/>
    </source>
</evidence>
<dbReference type="KEGG" id="mtw:CQW49_14470"/>
<evidence type="ECO:0000256" key="1">
    <source>
        <dbReference type="SAM" id="MobiDB-lite"/>
    </source>
</evidence>
<dbReference type="STRING" id="595536.GCA_000178815_02277"/>
<dbReference type="Proteomes" id="UP000230709">
    <property type="component" value="Chromosome"/>
</dbReference>
<protein>
    <submittedName>
        <fullName evidence="2">MxaK protein</fullName>
    </submittedName>
</protein>
<dbReference type="RefSeq" id="WP_003611860.1">
    <property type="nucleotide sequence ID" value="NZ_ADVE02000001.1"/>
</dbReference>
<name>A0A2D2D1R4_METT3</name>
<reference evidence="3" key="1">
    <citation type="submission" date="2017-10" db="EMBL/GenBank/DDBJ databases">
        <title>Completed PacBio SMRT sequence of Methylosinus trichosporium OB3b reveals presence of a third large plasmid.</title>
        <authorList>
            <person name="Charles T.C."/>
            <person name="Lynch M.D.J."/>
            <person name="Heil J.R."/>
            <person name="Cheng J."/>
        </authorList>
    </citation>
    <scope>NUCLEOTIDE SEQUENCE [LARGE SCALE GENOMIC DNA]</scope>
    <source>
        <strain evidence="3">OB3b</strain>
    </source>
</reference>
<accession>A0A2D2D1R4</accession>
<evidence type="ECO:0000313" key="3">
    <source>
        <dbReference type="Proteomes" id="UP000230709"/>
    </source>
</evidence>
<gene>
    <name evidence="2" type="ORF">CQW49_14470</name>
</gene>
<sequence length="205" mass="22677">MIAATLRVQLAQARGAAASLWREQRSTLLVLALCALAAATALAATRWRDAHAANVVIDRLRAGHDIDVGEDAAPETLLARIAFLTKRDEPDRARLLVDALERRGAAATLLARARYLVANALLRKAFELIERGELDAAPPFVNLAKRDYRRALQLVPDFWDAKYNYDVASRLVRDYPAFQQEQGDELQADPKKLWTDTPGAPKGLP</sequence>
<organism evidence="2 3">
    <name type="scientific">Methylosinus trichosporium (strain ATCC 35070 / NCIMB 11131 / UNIQEM 75 / OB3b)</name>
    <dbReference type="NCBI Taxonomy" id="595536"/>
    <lineage>
        <taxon>Bacteria</taxon>
        <taxon>Pseudomonadati</taxon>
        <taxon>Pseudomonadota</taxon>
        <taxon>Alphaproteobacteria</taxon>
        <taxon>Hyphomicrobiales</taxon>
        <taxon>Methylocystaceae</taxon>
        <taxon>Methylosinus</taxon>
    </lineage>
</organism>
<proteinExistence type="predicted"/>
<keyword evidence="3" id="KW-1185">Reference proteome</keyword>
<feature type="region of interest" description="Disordered" evidence="1">
    <location>
        <begin position="181"/>
        <end position="205"/>
    </location>
</feature>
<dbReference type="AlphaFoldDB" id="A0A2D2D1R4"/>